<proteinExistence type="predicted"/>
<dbReference type="Proteomes" id="UP001057279">
    <property type="component" value="Chromosome X"/>
</dbReference>
<dbReference type="EMBL" id="CM043025">
    <property type="protein sequence ID" value="KAI4554562.1"/>
    <property type="molecule type" value="Genomic_DNA"/>
</dbReference>
<evidence type="ECO:0000313" key="2">
    <source>
        <dbReference type="Proteomes" id="UP001057279"/>
    </source>
</evidence>
<gene>
    <name evidence="1" type="ORF">MJG53_019861</name>
</gene>
<keyword evidence="2" id="KW-1185">Reference proteome</keyword>
<comment type="caution">
    <text evidence="1">The sequence shown here is derived from an EMBL/GenBank/DDBJ whole genome shotgun (WGS) entry which is preliminary data.</text>
</comment>
<reference evidence="1" key="1">
    <citation type="submission" date="2022-03" db="EMBL/GenBank/DDBJ databases">
        <title>Genomic analyses of argali, domestic sheep and their hybrids provide insights into chromosomal evolution, heterosis and genetic basis of agronomic traits.</title>
        <authorList>
            <person name="Li M."/>
        </authorList>
    </citation>
    <scope>NUCLEOTIDE SEQUENCE</scope>
    <source>
        <strain evidence="1">F1 hybrid</strain>
    </source>
</reference>
<name>A0ACB9U153_9CETA</name>
<sequence>MSELSKPEEDFQDPGEAQGPVNAQLLGAEAGVAASASASSPTVSSLGTGESLPQEALNEMIASLMKFLLLKYRAKEPTSRAEMLNKVLRDNQEYFPVVFSQASQCLQLVFGVEVKEVDPREHIYIMVSILGLSCNAMLSSGQSIPKAGLLVLVLNLIMRNGDRAPEEKEGYLEYRQVPYSHPARYEFLWGPRAYAETSKYQRDEMSEEKLLSGEILLGDWILGTLIPSSKYGNPVVELQNGNSMQTGAP</sequence>
<organism evidence="1 2">
    <name type="scientific">Ovis ammon polii x Ovis aries</name>
    <dbReference type="NCBI Taxonomy" id="2918886"/>
    <lineage>
        <taxon>Eukaryota</taxon>
        <taxon>Metazoa</taxon>
        <taxon>Chordata</taxon>
        <taxon>Craniata</taxon>
        <taxon>Vertebrata</taxon>
        <taxon>Euteleostomi</taxon>
        <taxon>Mammalia</taxon>
        <taxon>Eutheria</taxon>
        <taxon>Laurasiatheria</taxon>
        <taxon>Artiodactyla</taxon>
        <taxon>Ruminantia</taxon>
        <taxon>Pecora</taxon>
        <taxon>Bovidae</taxon>
        <taxon>Caprinae</taxon>
        <taxon>Ovis</taxon>
    </lineage>
</organism>
<protein>
    <submittedName>
        <fullName evidence="1">Uncharacterized protein</fullName>
    </submittedName>
</protein>
<accession>A0ACB9U153</accession>
<evidence type="ECO:0000313" key="1">
    <source>
        <dbReference type="EMBL" id="KAI4554562.1"/>
    </source>
</evidence>